<dbReference type="RefSeq" id="WP_309636501.1">
    <property type="nucleotide sequence ID" value="NZ_JARWAL010000006.1"/>
</dbReference>
<organism evidence="2 3">
    <name type="scientific">Halomonas mongoliensis</name>
    <dbReference type="NCBI Taxonomy" id="321265"/>
    <lineage>
        <taxon>Bacteria</taxon>
        <taxon>Pseudomonadati</taxon>
        <taxon>Pseudomonadota</taxon>
        <taxon>Gammaproteobacteria</taxon>
        <taxon>Oceanospirillales</taxon>
        <taxon>Halomonadaceae</taxon>
        <taxon>Halomonas</taxon>
    </lineage>
</organism>
<dbReference type="SUPFAM" id="SSF49785">
    <property type="entry name" value="Galactose-binding domain-like"/>
    <property type="match status" value="1"/>
</dbReference>
<reference evidence="2 3" key="1">
    <citation type="submission" date="2023-04" db="EMBL/GenBank/DDBJ databases">
        <title>A long-awaited taxogenomic arrangement of the family Halomonadaceae.</title>
        <authorList>
            <person name="De La Haba R."/>
            <person name="Chuvochina M."/>
            <person name="Wittouck S."/>
            <person name="Arahal D.R."/>
            <person name="Sanchez-Porro C."/>
            <person name="Hugenholtz P."/>
            <person name="Ventosa A."/>
        </authorList>
    </citation>
    <scope>NUCLEOTIDE SEQUENCE [LARGE SCALE GENOMIC DNA]</scope>
    <source>
        <strain evidence="2 3">DSM 17332</strain>
    </source>
</reference>
<evidence type="ECO:0000259" key="1">
    <source>
        <dbReference type="Pfam" id="PF08547"/>
    </source>
</evidence>
<proteinExistence type="predicted"/>
<gene>
    <name evidence="2" type="ORF">QC820_08145</name>
</gene>
<protein>
    <submittedName>
        <fullName evidence="2">CIA30 family protein</fullName>
    </submittedName>
</protein>
<dbReference type="Pfam" id="PF08547">
    <property type="entry name" value="CIA30"/>
    <property type="match status" value="1"/>
</dbReference>
<comment type="caution">
    <text evidence="2">The sequence shown here is derived from an EMBL/GenBank/DDBJ whole genome shotgun (WGS) entry which is preliminary data.</text>
</comment>
<name>A0ABU1GL90_9GAMM</name>
<dbReference type="EMBL" id="JARWAL010000006">
    <property type="protein sequence ID" value="MDR5892788.1"/>
    <property type="molecule type" value="Genomic_DNA"/>
</dbReference>
<accession>A0ABU1GL90</accession>
<sequence>MLPRGAAYRGIFQPPAGEWQHVTLTWHDFKPMFRGRLLDGIPPIDPAGIDQVGLMIVDLEAGPFRLEVAWLDTP</sequence>
<dbReference type="Proteomes" id="UP001252270">
    <property type="component" value="Unassembled WGS sequence"/>
</dbReference>
<feature type="domain" description="NADH:ubiquinone oxidoreductase intermediate-associated protein 30" evidence="1">
    <location>
        <begin position="5"/>
        <end position="68"/>
    </location>
</feature>
<dbReference type="InterPro" id="IPR008979">
    <property type="entry name" value="Galactose-bd-like_sf"/>
</dbReference>
<evidence type="ECO:0000313" key="3">
    <source>
        <dbReference type="Proteomes" id="UP001252270"/>
    </source>
</evidence>
<dbReference type="InterPro" id="IPR013857">
    <property type="entry name" value="NADH-UbQ_OxRdtase-assoc_prot30"/>
</dbReference>
<evidence type="ECO:0000313" key="2">
    <source>
        <dbReference type="EMBL" id="MDR5892788.1"/>
    </source>
</evidence>
<keyword evidence="3" id="KW-1185">Reference proteome</keyword>